<proteinExistence type="predicted"/>
<dbReference type="InterPro" id="IPR032675">
    <property type="entry name" value="LRR_dom_sf"/>
</dbReference>
<sequence length="388" mass="44876">MAIVDWSELPEHIVARIISYLPLRERSLCCFVCKFWSDAFSHPIVWSHFVFSIEKSENFSYPNYPEAITKYGHLMKKIKVDIDQGHIENRRIGHQIICALSSIPNKKYKSVSFNFTGANPLFYSGLEYIEALKRFFGNETTHSPSSISEVDLSNLTVPFDDSVINLLAQNHPGLEKLNLVNKVLVNKVSPDSLYNLIYKCRRMKDLKVFYTSMTEEIMLALADYNRVPLNHLGLSCRREVKFLPVLSSESWANLVSMLPDLKVTLFFDHTCPLKKVSRIMKPEIPVQVLQLETFTMIYSELNQACMYYQNTLEMLVLHTRYSEELGKALCNLANCCTKMKEIYVYCVLKKWVVDEVLANLPKVRESGRYILRWKESPEPWVVGIEEGD</sequence>
<dbReference type="Gene3D" id="1.20.1280.50">
    <property type="match status" value="1"/>
</dbReference>
<feature type="domain" description="F-box" evidence="1">
    <location>
        <begin position="9"/>
        <end position="49"/>
    </location>
</feature>
<organism evidence="2 3">
    <name type="scientific">Pinctada imbricata</name>
    <name type="common">Atlantic pearl-oyster</name>
    <name type="synonym">Pinctada martensii</name>
    <dbReference type="NCBI Taxonomy" id="66713"/>
    <lineage>
        <taxon>Eukaryota</taxon>
        <taxon>Metazoa</taxon>
        <taxon>Spiralia</taxon>
        <taxon>Lophotrochozoa</taxon>
        <taxon>Mollusca</taxon>
        <taxon>Bivalvia</taxon>
        <taxon>Autobranchia</taxon>
        <taxon>Pteriomorphia</taxon>
        <taxon>Pterioida</taxon>
        <taxon>Pterioidea</taxon>
        <taxon>Pteriidae</taxon>
        <taxon>Pinctada</taxon>
    </lineage>
</organism>
<name>A0AA88XZA8_PINIB</name>
<evidence type="ECO:0000313" key="3">
    <source>
        <dbReference type="Proteomes" id="UP001186944"/>
    </source>
</evidence>
<evidence type="ECO:0000313" key="2">
    <source>
        <dbReference type="EMBL" id="KAK3086164.1"/>
    </source>
</evidence>
<dbReference type="PANTHER" id="PTHR20872">
    <property type="match status" value="1"/>
</dbReference>
<dbReference type="AlphaFoldDB" id="A0AA88XZA8"/>
<dbReference type="SMART" id="SM00256">
    <property type="entry name" value="FBOX"/>
    <property type="match status" value="1"/>
</dbReference>
<dbReference type="SUPFAM" id="SSF81383">
    <property type="entry name" value="F-box domain"/>
    <property type="match status" value="1"/>
</dbReference>
<dbReference type="SUPFAM" id="SSF52047">
    <property type="entry name" value="RNI-like"/>
    <property type="match status" value="1"/>
</dbReference>
<dbReference type="InterPro" id="IPR001810">
    <property type="entry name" value="F-box_dom"/>
</dbReference>
<gene>
    <name evidence="2" type="ORF">FSP39_014557</name>
</gene>
<accession>A0AA88XZA8</accession>
<comment type="caution">
    <text evidence="2">The sequence shown here is derived from an EMBL/GenBank/DDBJ whole genome shotgun (WGS) entry which is preliminary data.</text>
</comment>
<evidence type="ECO:0000259" key="1">
    <source>
        <dbReference type="SMART" id="SM00256"/>
    </source>
</evidence>
<dbReference type="Proteomes" id="UP001186944">
    <property type="component" value="Unassembled WGS sequence"/>
</dbReference>
<dbReference type="PANTHER" id="PTHR20872:SF1">
    <property type="entry name" value="F-BOX DOMAIN-CONTAINING PROTEIN"/>
    <property type="match status" value="1"/>
</dbReference>
<dbReference type="Gene3D" id="3.80.10.10">
    <property type="entry name" value="Ribonuclease Inhibitor"/>
    <property type="match status" value="1"/>
</dbReference>
<protein>
    <recommendedName>
        <fullName evidence="1">F-box domain-containing protein</fullName>
    </recommendedName>
</protein>
<reference evidence="2" key="1">
    <citation type="submission" date="2019-08" db="EMBL/GenBank/DDBJ databases">
        <title>The improved chromosome-level genome for the pearl oyster Pinctada fucata martensii using PacBio sequencing and Hi-C.</title>
        <authorList>
            <person name="Zheng Z."/>
        </authorList>
    </citation>
    <scope>NUCLEOTIDE SEQUENCE</scope>
    <source>
        <strain evidence="2">ZZ-2019</strain>
        <tissue evidence="2">Adductor muscle</tissue>
    </source>
</reference>
<dbReference type="Pfam" id="PF12937">
    <property type="entry name" value="F-box-like"/>
    <property type="match status" value="1"/>
</dbReference>
<keyword evidence="3" id="KW-1185">Reference proteome</keyword>
<dbReference type="InterPro" id="IPR036047">
    <property type="entry name" value="F-box-like_dom_sf"/>
</dbReference>
<dbReference type="EMBL" id="VSWD01000012">
    <property type="protein sequence ID" value="KAK3086164.1"/>
    <property type="molecule type" value="Genomic_DNA"/>
</dbReference>